<evidence type="ECO:0000256" key="1">
    <source>
        <dbReference type="SAM" id="Phobius"/>
    </source>
</evidence>
<dbReference type="EMBL" id="CP116221">
    <property type="protein sequence ID" value="WCO00450.1"/>
    <property type="molecule type" value="Genomic_DNA"/>
</dbReference>
<proteinExistence type="predicted"/>
<dbReference type="InterPro" id="IPR045749">
    <property type="entry name" value="DUF6090"/>
</dbReference>
<organism evidence="2 3">
    <name type="scientific">Psychroserpens ponticola</name>
    <dbReference type="NCBI Taxonomy" id="2932268"/>
    <lineage>
        <taxon>Bacteria</taxon>
        <taxon>Pseudomonadati</taxon>
        <taxon>Bacteroidota</taxon>
        <taxon>Flavobacteriia</taxon>
        <taxon>Flavobacteriales</taxon>
        <taxon>Flavobacteriaceae</taxon>
        <taxon>Psychroserpens</taxon>
    </lineage>
</organism>
<keyword evidence="1" id="KW-1133">Transmembrane helix</keyword>
<keyword evidence="3" id="KW-1185">Reference proteome</keyword>
<dbReference type="Pfam" id="PF19578">
    <property type="entry name" value="DUF6090"/>
    <property type="match status" value="1"/>
</dbReference>
<keyword evidence="1" id="KW-0472">Membrane</keyword>
<keyword evidence="1" id="KW-0812">Transmembrane</keyword>
<sequence>MIKFFRHIRKNLLNEGKTTKYFKYAIGEIILVVIGILIALSINNWNEKRLKQEQLISIYERIVVDIDNDVQQMSQTLEYYNGVEFIFKRVISDSITPDLFDVGLSRIITGRSVNTNLNKTGVNQLKELAVKDSLSLSVIGIYDFMDRRMVHRFETRINDESIELVNIFRDNYDWYPEYMSKTIMQDNSSVALQNYFLYSTEYRYRVISNNQLIYNNYLRILKRVIPSLKKMKEDLKLIIEKTRND</sequence>
<accession>A0ABY7RXM4</accession>
<dbReference type="RefSeq" id="WP_249996644.1">
    <property type="nucleotide sequence ID" value="NZ_CP116221.1"/>
</dbReference>
<evidence type="ECO:0000313" key="3">
    <source>
        <dbReference type="Proteomes" id="UP001202717"/>
    </source>
</evidence>
<name>A0ABY7RXM4_9FLAO</name>
<reference evidence="2 3" key="1">
    <citation type="submission" date="2023-01" db="EMBL/GenBank/DDBJ databases">
        <title>Psychroserpens ponticola sp. nov., isolated from seawater.</title>
        <authorList>
            <person name="Kristyanto S."/>
            <person name="Jung J."/>
            <person name="Kim J.M."/>
            <person name="Jeon C.O."/>
        </authorList>
    </citation>
    <scope>NUCLEOTIDE SEQUENCE [LARGE SCALE GENOMIC DNA]</scope>
    <source>
        <strain evidence="2 3">MSW6</strain>
    </source>
</reference>
<protein>
    <submittedName>
        <fullName evidence="2">DUF6090 family protein</fullName>
    </submittedName>
</protein>
<gene>
    <name evidence="2" type="ORF">MUN68_010250</name>
</gene>
<evidence type="ECO:0000313" key="2">
    <source>
        <dbReference type="EMBL" id="WCO00450.1"/>
    </source>
</evidence>
<feature type="transmembrane region" description="Helical" evidence="1">
    <location>
        <begin position="21"/>
        <end position="42"/>
    </location>
</feature>
<dbReference type="Proteomes" id="UP001202717">
    <property type="component" value="Chromosome"/>
</dbReference>